<name>A0A226BXG5_9FIRM</name>
<protein>
    <recommendedName>
        <fullName evidence="3">Glycine cleavage system H protein</fullName>
    </recommendedName>
</protein>
<dbReference type="CDD" id="cd06848">
    <property type="entry name" value="GCS_H"/>
    <property type="match status" value="1"/>
</dbReference>
<evidence type="ECO:0000256" key="2">
    <source>
        <dbReference type="ARBA" id="ARBA00022823"/>
    </source>
</evidence>
<dbReference type="HAMAP" id="MF_00272">
    <property type="entry name" value="GcvH"/>
    <property type="match status" value="1"/>
</dbReference>
<evidence type="ECO:0000256" key="1">
    <source>
        <dbReference type="ARBA" id="ARBA00009249"/>
    </source>
</evidence>
<evidence type="ECO:0000313" key="7">
    <source>
        <dbReference type="Proteomes" id="UP000214588"/>
    </source>
</evidence>
<gene>
    <name evidence="3 6" type="primary">gcvH</name>
    <name evidence="6" type="ORF">CDO51_10695</name>
</gene>
<dbReference type="Pfam" id="PF01597">
    <property type="entry name" value="GCV_H"/>
    <property type="match status" value="1"/>
</dbReference>
<dbReference type="PANTHER" id="PTHR11715">
    <property type="entry name" value="GLYCINE CLEAVAGE SYSTEM H PROTEIN"/>
    <property type="match status" value="1"/>
</dbReference>
<dbReference type="OrthoDB" id="9796712at2"/>
<keyword evidence="2 3" id="KW-0450">Lipoyl</keyword>
<dbReference type="InterPro" id="IPR017453">
    <property type="entry name" value="GCV_H_sub"/>
</dbReference>
<dbReference type="Gene3D" id="2.40.50.100">
    <property type="match status" value="1"/>
</dbReference>
<evidence type="ECO:0000259" key="5">
    <source>
        <dbReference type="PROSITE" id="PS50968"/>
    </source>
</evidence>
<dbReference type="InterPro" id="IPR000089">
    <property type="entry name" value="Biotin_lipoyl"/>
</dbReference>
<evidence type="ECO:0000313" key="6">
    <source>
        <dbReference type="EMBL" id="OWZ83024.1"/>
    </source>
</evidence>
<organism evidence="6 7">
    <name type="scientific">Natranaerobius trueperi</name>
    <dbReference type="NCBI Taxonomy" id="759412"/>
    <lineage>
        <taxon>Bacteria</taxon>
        <taxon>Bacillati</taxon>
        <taxon>Bacillota</taxon>
        <taxon>Clostridia</taxon>
        <taxon>Natranaerobiales</taxon>
        <taxon>Natranaerobiaceae</taxon>
        <taxon>Natranaerobius</taxon>
    </lineage>
</organism>
<dbReference type="Proteomes" id="UP000214588">
    <property type="component" value="Unassembled WGS sequence"/>
</dbReference>
<dbReference type="EMBL" id="NIQC01000029">
    <property type="protein sequence ID" value="OWZ83024.1"/>
    <property type="molecule type" value="Genomic_DNA"/>
</dbReference>
<feature type="domain" description="Lipoyl-binding" evidence="5">
    <location>
        <begin position="24"/>
        <end position="106"/>
    </location>
</feature>
<dbReference type="InterPro" id="IPR002930">
    <property type="entry name" value="GCV_H"/>
</dbReference>
<evidence type="ECO:0000256" key="3">
    <source>
        <dbReference type="HAMAP-Rule" id="MF_00272"/>
    </source>
</evidence>
<comment type="subunit">
    <text evidence="3">The glycine cleavage system is composed of four proteins: P, T, L and H.</text>
</comment>
<dbReference type="SUPFAM" id="SSF51230">
    <property type="entry name" value="Single hybrid motif"/>
    <property type="match status" value="1"/>
</dbReference>
<dbReference type="InterPro" id="IPR011053">
    <property type="entry name" value="Single_hybrid_motif"/>
</dbReference>
<comment type="similarity">
    <text evidence="1 3">Belongs to the GcvH family.</text>
</comment>
<keyword evidence="7" id="KW-1185">Reference proteome</keyword>
<dbReference type="GO" id="GO:0019464">
    <property type="term" value="P:glycine decarboxylation via glycine cleavage system"/>
    <property type="evidence" value="ECO:0007669"/>
    <property type="project" value="UniProtKB-UniRule"/>
</dbReference>
<comment type="cofactor">
    <cofactor evidence="3">
        <name>(R)-lipoate</name>
        <dbReference type="ChEBI" id="CHEBI:83088"/>
    </cofactor>
    <text evidence="3">Binds 1 lipoyl cofactor covalently.</text>
</comment>
<comment type="caution">
    <text evidence="6">The sequence shown here is derived from an EMBL/GenBank/DDBJ whole genome shotgun (WGS) entry which is preliminary data.</text>
</comment>
<dbReference type="RefSeq" id="WP_089024253.1">
    <property type="nucleotide sequence ID" value="NZ_NIQC01000029.1"/>
</dbReference>
<dbReference type="PROSITE" id="PS50968">
    <property type="entry name" value="BIOTINYL_LIPOYL"/>
    <property type="match status" value="1"/>
</dbReference>
<accession>A0A226BXG5</accession>
<dbReference type="GO" id="GO:0005829">
    <property type="term" value="C:cytosol"/>
    <property type="evidence" value="ECO:0007669"/>
    <property type="project" value="TreeGrafter"/>
</dbReference>
<dbReference type="AlphaFoldDB" id="A0A226BXG5"/>
<dbReference type="PANTHER" id="PTHR11715:SF3">
    <property type="entry name" value="GLYCINE CLEAVAGE SYSTEM H PROTEIN-RELATED"/>
    <property type="match status" value="1"/>
</dbReference>
<dbReference type="GO" id="GO:0009249">
    <property type="term" value="P:protein lipoylation"/>
    <property type="evidence" value="ECO:0007669"/>
    <property type="project" value="TreeGrafter"/>
</dbReference>
<evidence type="ECO:0000256" key="4">
    <source>
        <dbReference type="PIRSR" id="PIRSR617453-50"/>
    </source>
</evidence>
<reference evidence="6 7" key="1">
    <citation type="submission" date="2017-06" db="EMBL/GenBank/DDBJ databases">
        <title>Draft Genome Sequence of Natranaerobius trueperi halophilic, alkalithermophilic bacteria from soda lakes.</title>
        <authorList>
            <person name="Zhao B."/>
        </authorList>
    </citation>
    <scope>NUCLEOTIDE SEQUENCE [LARGE SCALE GENOMIC DNA]</scope>
    <source>
        <strain evidence="6 7">DSM 18760</strain>
    </source>
</reference>
<dbReference type="GO" id="GO:0005960">
    <property type="term" value="C:glycine cleavage complex"/>
    <property type="evidence" value="ECO:0007669"/>
    <property type="project" value="InterPro"/>
</dbReference>
<dbReference type="NCBIfam" id="NF002270">
    <property type="entry name" value="PRK01202.1"/>
    <property type="match status" value="1"/>
</dbReference>
<sequence>MTKISEGLLYTKNHEWLRKEGENKVTVGVTDYAQNQLGDIVFVELPEEDDEYEQEETFTVIESVKAVADTYSPISGTIKEVNEELLDSPESVNQDPYGKGWIAVFELADESELEEFMSAEEYEKYLKEIEEEE</sequence>
<proteinExistence type="inferred from homology"/>
<dbReference type="NCBIfam" id="TIGR00527">
    <property type="entry name" value="gcvH"/>
    <property type="match status" value="1"/>
</dbReference>
<feature type="modified residue" description="N6-lipoyllysine" evidence="3 4">
    <location>
        <position position="65"/>
    </location>
</feature>
<comment type="function">
    <text evidence="3">The glycine cleavage system catalyzes the degradation of glycine. The H protein shuttles the methylamine group of glycine from the P protein to the T protein.</text>
</comment>
<dbReference type="InterPro" id="IPR033753">
    <property type="entry name" value="GCV_H/Fam206"/>
</dbReference>